<dbReference type="PANTHER" id="PTHR34985:SF1">
    <property type="entry name" value="SLR0554 PROTEIN"/>
    <property type="match status" value="1"/>
</dbReference>
<evidence type="ECO:0000256" key="1">
    <source>
        <dbReference type="SAM" id="MobiDB-lite"/>
    </source>
</evidence>
<dbReference type="PANTHER" id="PTHR34985">
    <property type="entry name" value="SLR0554 PROTEIN"/>
    <property type="match status" value="1"/>
</dbReference>
<feature type="region of interest" description="Disordered" evidence="1">
    <location>
        <begin position="742"/>
        <end position="761"/>
    </location>
</feature>
<organism evidence="4 5">
    <name type="scientific">Noviherbaspirillum denitrificans</name>
    <dbReference type="NCBI Taxonomy" id="1968433"/>
    <lineage>
        <taxon>Bacteria</taxon>
        <taxon>Pseudomonadati</taxon>
        <taxon>Pseudomonadota</taxon>
        <taxon>Betaproteobacteria</taxon>
        <taxon>Burkholderiales</taxon>
        <taxon>Oxalobacteraceae</taxon>
        <taxon>Noviherbaspirillum</taxon>
    </lineage>
</organism>
<dbReference type="Pfam" id="PF05272">
    <property type="entry name" value="VapE-like_dom"/>
    <property type="match status" value="1"/>
</dbReference>
<dbReference type="InterPro" id="IPR007936">
    <property type="entry name" value="VapE-like_dom"/>
</dbReference>
<name>A0A254TB60_9BURK</name>
<evidence type="ECO:0000313" key="4">
    <source>
        <dbReference type="EMBL" id="OWW19387.1"/>
    </source>
</evidence>
<dbReference type="InterPro" id="IPR034154">
    <property type="entry name" value="TOPRIM_DnaG/twinkle"/>
</dbReference>
<comment type="caution">
    <text evidence="4">The sequence shown here is derived from an EMBL/GenBank/DDBJ whole genome shotgun (WGS) entry which is preliminary data.</text>
</comment>
<dbReference type="CDD" id="cd01029">
    <property type="entry name" value="TOPRIM_primases"/>
    <property type="match status" value="1"/>
</dbReference>
<gene>
    <name evidence="3" type="ORF">AYR66_01070</name>
    <name evidence="4" type="ORF">AYR66_07555</name>
</gene>
<evidence type="ECO:0000259" key="2">
    <source>
        <dbReference type="Pfam" id="PF05272"/>
    </source>
</evidence>
<keyword evidence="5" id="KW-1185">Reference proteome</keyword>
<dbReference type="EMBL" id="LSTO01000006">
    <property type="protein sequence ID" value="OWW18423.1"/>
    <property type="molecule type" value="Genomic_DNA"/>
</dbReference>
<evidence type="ECO:0000313" key="5">
    <source>
        <dbReference type="Proteomes" id="UP000197535"/>
    </source>
</evidence>
<dbReference type="AlphaFoldDB" id="A0A254TB60"/>
<feature type="region of interest" description="Disordered" evidence="1">
    <location>
        <begin position="40"/>
        <end position="73"/>
    </location>
</feature>
<evidence type="ECO:0000313" key="3">
    <source>
        <dbReference type="EMBL" id="OWW18423.1"/>
    </source>
</evidence>
<proteinExistence type="predicted"/>
<feature type="domain" description="Virulence-associated protein E-like" evidence="2">
    <location>
        <begin position="443"/>
        <end position="657"/>
    </location>
</feature>
<dbReference type="Proteomes" id="UP000197535">
    <property type="component" value="Unassembled WGS sequence"/>
</dbReference>
<feature type="compositionally biased region" description="Low complexity" evidence="1">
    <location>
        <begin position="51"/>
        <end position="66"/>
    </location>
</feature>
<reference evidence="4 5" key="1">
    <citation type="submission" date="2016-02" db="EMBL/GenBank/DDBJ databases">
        <authorList>
            <person name="Wen L."/>
            <person name="He K."/>
            <person name="Yang H."/>
        </authorList>
    </citation>
    <scope>NUCLEOTIDE SEQUENCE [LARGE SCALE GENOMIC DNA]</scope>
    <source>
        <strain evidence="4 5">TSA40</strain>
    </source>
</reference>
<sequence>MDGEAGRDLISLYAYVNDLSQGKACAAVARDLGIELTPDPNYTGKPAASSAKPKNQQKPAPAQAAKGVEEAPKKARTEWVPVLPVPENAGPYPRAHVVRGKPERLWEYRDQERRLLGVIYRFVTSDGGKEVLPCVYARHAVTGKADWRWLSFPEPRPLYLPAPLREGFPVLVVEGEKCADAALDVLGHLVDVVSWPGGGKAVSKADWSPLAGRKVIIWADADAKTYKDGHPQAGEIRPEHEQPGMVAATKISEILAGIGCEVRLIDIPAPGVKPDGWDIADLLGEGATPDDVAAWLDKLRPLPDVEAAPADEIPDYMDAPPPEGASTAPPAGARKTFQQIRAMMIGTASGGVKGCRENVYIALQNDPRLIGLVALDQFSQLQVKRKSPPWPSEPGEWTEGDDFHLGMYLANTYSLVMASVSEIEKAVAQSARENAFNPVTDLLEECADKWDGQHRVVNAFSTYWGAVESEYLQLISLMFFVGLAKRAFHPGVKHDYAPVFEGGQGQGKSTALSILGGQWFADTPFKMGDKDGFLSIQGILLYEIAELEQFNRSEVTAIKAFMSSQTDRYREPYGRRMKNVARRTVFAATTNEAEYFKDTTGNRRFWPVETGRIDLEGLRRDREQLLGEAVHLMRQGELWYPTPDEQATLITPEQEKREIADPWLGRIYDYVQGIDADGETTLGKRNRVTCRELLTRALHIEIGKLGPAKQETMRIAACMRKLGWTKGRETDGARERFYERPVPPAAPVQQVSEENDVALPL</sequence>
<dbReference type="EMBL" id="LSTO01000001">
    <property type="protein sequence ID" value="OWW19387.1"/>
    <property type="molecule type" value="Genomic_DNA"/>
</dbReference>
<protein>
    <recommendedName>
        <fullName evidence="2">Virulence-associated protein E-like domain-containing protein</fullName>
    </recommendedName>
</protein>
<accession>A0A254TB60</accession>